<dbReference type="HOGENOM" id="CLU_078076_0_1_1"/>
<reference evidence="1" key="1">
    <citation type="submission" date="2015-04" db="UniProtKB">
        <authorList>
            <consortium name="EnsemblPlants"/>
        </authorList>
    </citation>
    <scope>IDENTIFICATION</scope>
</reference>
<dbReference type="Gramene" id="OGLUM08G07540.1">
    <property type="protein sequence ID" value="OGLUM08G07540.1"/>
    <property type="gene ID" value="OGLUM08G07540"/>
</dbReference>
<accession>A0A0E0ASJ9</accession>
<sequence length="128" mass="13463">MAEVGQGMALGWLAEGVADSCIWLARQRLEEGSETGLAQRAAADGSGGWIGVRDAPDGGGRLGARGAASGGGGDLDVRRSCWWVWRDLRRTKPGRRGASVQWSHMSAEVERWRNIGASAVDSQVVSGG</sequence>
<name>A0A0E0ASJ9_9ORYZ</name>
<organism evidence="1">
    <name type="scientific">Oryza glumipatula</name>
    <dbReference type="NCBI Taxonomy" id="40148"/>
    <lineage>
        <taxon>Eukaryota</taxon>
        <taxon>Viridiplantae</taxon>
        <taxon>Streptophyta</taxon>
        <taxon>Embryophyta</taxon>
        <taxon>Tracheophyta</taxon>
        <taxon>Spermatophyta</taxon>
        <taxon>Magnoliopsida</taxon>
        <taxon>Liliopsida</taxon>
        <taxon>Poales</taxon>
        <taxon>Poaceae</taxon>
        <taxon>BOP clade</taxon>
        <taxon>Oryzoideae</taxon>
        <taxon>Oryzeae</taxon>
        <taxon>Oryzinae</taxon>
        <taxon>Oryza</taxon>
    </lineage>
</organism>
<dbReference type="EnsemblPlants" id="OGLUM08G07540.1">
    <property type="protein sequence ID" value="OGLUM08G07540.1"/>
    <property type="gene ID" value="OGLUM08G07540"/>
</dbReference>
<keyword evidence="2" id="KW-1185">Reference proteome</keyword>
<dbReference type="AlphaFoldDB" id="A0A0E0ASJ9"/>
<reference evidence="1" key="2">
    <citation type="submission" date="2018-05" db="EMBL/GenBank/DDBJ databases">
        <title>OgluRS3 (Oryza glumaepatula Reference Sequence Version 3).</title>
        <authorList>
            <person name="Zhang J."/>
            <person name="Kudrna D."/>
            <person name="Lee S."/>
            <person name="Talag J."/>
            <person name="Welchert J."/>
            <person name="Wing R.A."/>
        </authorList>
    </citation>
    <scope>NUCLEOTIDE SEQUENCE [LARGE SCALE GENOMIC DNA]</scope>
</reference>
<evidence type="ECO:0000313" key="1">
    <source>
        <dbReference type="EnsemblPlants" id="OGLUM08G07540.1"/>
    </source>
</evidence>
<evidence type="ECO:0000313" key="2">
    <source>
        <dbReference type="Proteomes" id="UP000026961"/>
    </source>
</evidence>
<proteinExistence type="predicted"/>
<dbReference type="Proteomes" id="UP000026961">
    <property type="component" value="Chromosome 8"/>
</dbReference>
<protein>
    <submittedName>
        <fullName evidence="1">Uncharacterized protein</fullName>
    </submittedName>
</protein>